<dbReference type="FunFam" id="3.40.50.300:FF:000849">
    <property type="entry name" value="ATP-dependent RNA helicase DBP5"/>
    <property type="match status" value="1"/>
</dbReference>
<keyword evidence="3" id="KW-0378">Hydrolase</keyword>
<evidence type="ECO:0000313" key="14">
    <source>
        <dbReference type="Proteomes" id="UP000012073"/>
    </source>
</evidence>
<feature type="short sequence motif" description="Q motif" evidence="8">
    <location>
        <begin position="80"/>
        <end position="108"/>
    </location>
</feature>
<sequence length="454" mass="50784">MSTRDHMRSSRRREGYSPHRALSPPRRPPSPPRRHSSPPRRPRGSSLRSPSPAGSESSRGTARSAETANFSTSRKITVHRSFESMRLKPNLLRGIYSAGYYAPSPIQQHCVMPLIKKRDVIAQAQSGTGKTAMLAFVSLQIASPDSQAVQVLILSPTRELSKQTEGNIRSLGEYTTLKCLGCVGGNRVGEDMRALGKGGVHIVSGTPGRVFDMIQRGALDCRKLKTLIVDEADQMFGSGFKEQVYDIYRSMPADVQVALVSATLPDEVVEMSEKFMTDPVSVLVKRDGLSLDGIWQFYVDVEQEKWKFETLCDLYETLTITQAVIFCNTKRKVEWLTKKMTENGFTVMSMSGSMTQERRNEVMDSFRKGHSRVLIATDIWSRGIDVQHVSLVINYDVPNEQEAYLHRIGRSGRFGRKGVAITFVTSGDMGALRSIERFYGMQILELPSNVDDYL</sequence>
<dbReference type="Proteomes" id="UP000012073">
    <property type="component" value="Unassembled WGS sequence"/>
</dbReference>
<dbReference type="RefSeq" id="XP_005714542.1">
    <property type="nucleotide sequence ID" value="XM_005714485.1"/>
</dbReference>
<dbReference type="PANTHER" id="PTHR47958">
    <property type="entry name" value="ATP-DEPENDENT RNA HELICASE DBP3"/>
    <property type="match status" value="1"/>
</dbReference>
<evidence type="ECO:0000256" key="3">
    <source>
        <dbReference type="ARBA" id="ARBA00022801"/>
    </source>
</evidence>
<gene>
    <name evidence="13" type="ORF">CHC_T00010113001</name>
</gene>
<keyword evidence="4" id="KW-0347">Helicase</keyword>
<dbReference type="GO" id="GO:0003743">
    <property type="term" value="F:translation initiation factor activity"/>
    <property type="evidence" value="ECO:0007669"/>
    <property type="project" value="UniProtKB-KW"/>
</dbReference>
<organism evidence="13 14">
    <name type="scientific">Chondrus crispus</name>
    <name type="common">Carrageen Irish moss</name>
    <name type="synonym">Polymorpha crispa</name>
    <dbReference type="NCBI Taxonomy" id="2769"/>
    <lineage>
        <taxon>Eukaryota</taxon>
        <taxon>Rhodophyta</taxon>
        <taxon>Florideophyceae</taxon>
        <taxon>Rhodymeniophycidae</taxon>
        <taxon>Gigartinales</taxon>
        <taxon>Gigartinaceae</taxon>
        <taxon>Chondrus</taxon>
    </lineage>
</organism>
<evidence type="ECO:0000256" key="7">
    <source>
        <dbReference type="ARBA" id="ARBA00047984"/>
    </source>
</evidence>
<dbReference type="GO" id="GO:0016787">
    <property type="term" value="F:hydrolase activity"/>
    <property type="evidence" value="ECO:0007669"/>
    <property type="project" value="UniProtKB-KW"/>
</dbReference>
<dbReference type="GeneID" id="17322256"/>
<dbReference type="KEGG" id="ccp:CHC_T00010113001"/>
<dbReference type="SUPFAM" id="SSF52540">
    <property type="entry name" value="P-loop containing nucleoside triphosphate hydrolases"/>
    <property type="match status" value="1"/>
</dbReference>
<evidence type="ECO:0000256" key="2">
    <source>
        <dbReference type="ARBA" id="ARBA00022741"/>
    </source>
</evidence>
<dbReference type="InterPro" id="IPR011545">
    <property type="entry name" value="DEAD/DEAH_box_helicase_dom"/>
</dbReference>
<evidence type="ECO:0000256" key="5">
    <source>
        <dbReference type="ARBA" id="ARBA00022840"/>
    </source>
</evidence>
<dbReference type="GO" id="GO:0003723">
    <property type="term" value="F:RNA binding"/>
    <property type="evidence" value="ECO:0007669"/>
    <property type="project" value="UniProtKB-KW"/>
</dbReference>
<dbReference type="Gene3D" id="3.40.50.300">
    <property type="entry name" value="P-loop containing nucleotide triphosphate hydrolases"/>
    <property type="match status" value="2"/>
</dbReference>
<keyword evidence="6" id="KW-0694">RNA-binding</keyword>
<accession>R7QAB1</accession>
<dbReference type="InterPro" id="IPR014001">
    <property type="entry name" value="Helicase_ATP-bd"/>
</dbReference>
<dbReference type="STRING" id="2769.R7QAB1"/>
<feature type="domain" description="Helicase C-terminal" evidence="11">
    <location>
        <begin position="293"/>
        <end position="454"/>
    </location>
</feature>
<dbReference type="PROSITE" id="PS51192">
    <property type="entry name" value="HELICASE_ATP_BIND_1"/>
    <property type="match status" value="1"/>
</dbReference>
<dbReference type="GO" id="GO:0005524">
    <property type="term" value="F:ATP binding"/>
    <property type="evidence" value="ECO:0007669"/>
    <property type="project" value="UniProtKB-KW"/>
</dbReference>
<reference evidence="14" key="1">
    <citation type="journal article" date="2013" name="Proc. Natl. Acad. Sci. U.S.A.">
        <title>Genome structure and metabolic features in the red seaweed Chondrus crispus shed light on evolution of the Archaeplastida.</title>
        <authorList>
            <person name="Collen J."/>
            <person name="Porcel B."/>
            <person name="Carre W."/>
            <person name="Ball S.G."/>
            <person name="Chaparro C."/>
            <person name="Tonon T."/>
            <person name="Barbeyron T."/>
            <person name="Michel G."/>
            <person name="Noel B."/>
            <person name="Valentin K."/>
            <person name="Elias M."/>
            <person name="Artiguenave F."/>
            <person name="Arun A."/>
            <person name="Aury J.M."/>
            <person name="Barbosa-Neto J.F."/>
            <person name="Bothwell J.H."/>
            <person name="Bouget F.Y."/>
            <person name="Brillet L."/>
            <person name="Cabello-Hurtado F."/>
            <person name="Capella-Gutierrez S."/>
            <person name="Charrier B."/>
            <person name="Cladiere L."/>
            <person name="Cock J.M."/>
            <person name="Coelho S.M."/>
            <person name="Colleoni C."/>
            <person name="Czjzek M."/>
            <person name="Da Silva C."/>
            <person name="Delage L."/>
            <person name="Denoeud F."/>
            <person name="Deschamps P."/>
            <person name="Dittami S.M."/>
            <person name="Gabaldon T."/>
            <person name="Gachon C.M."/>
            <person name="Groisillier A."/>
            <person name="Herve C."/>
            <person name="Jabbari K."/>
            <person name="Katinka M."/>
            <person name="Kloareg B."/>
            <person name="Kowalczyk N."/>
            <person name="Labadie K."/>
            <person name="Leblanc C."/>
            <person name="Lopez P.J."/>
            <person name="McLachlan D.H."/>
            <person name="Meslet-Cladiere L."/>
            <person name="Moustafa A."/>
            <person name="Nehr Z."/>
            <person name="Nyvall Collen P."/>
            <person name="Panaud O."/>
            <person name="Partensky F."/>
            <person name="Poulain J."/>
            <person name="Rensing S.A."/>
            <person name="Rousvoal S."/>
            <person name="Samson G."/>
            <person name="Symeonidi A."/>
            <person name="Weissenbach J."/>
            <person name="Zambounis A."/>
            <person name="Wincker P."/>
            <person name="Boyen C."/>
        </authorList>
    </citation>
    <scope>NUCLEOTIDE SEQUENCE [LARGE SCALE GENOMIC DNA]</scope>
    <source>
        <strain evidence="14">cv. Stackhouse</strain>
    </source>
</reference>
<proteinExistence type="predicted"/>
<dbReference type="OMA" id="TKQKCEW"/>
<keyword evidence="13" id="KW-0648">Protein biosynthesis</keyword>
<feature type="compositionally biased region" description="Low complexity" evidence="9">
    <location>
        <begin position="44"/>
        <end position="59"/>
    </location>
</feature>
<dbReference type="FunFam" id="3.40.50.300:FF:000031">
    <property type="entry name" value="Eukaryotic initiation factor 4A-III"/>
    <property type="match status" value="1"/>
</dbReference>
<evidence type="ECO:0000256" key="4">
    <source>
        <dbReference type="ARBA" id="ARBA00022806"/>
    </source>
</evidence>
<dbReference type="InterPro" id="IPR027417">
    <property type="entry name" value="P-loop_NTPase"/>
</dbReference>
<name>R7QAB1_CHOCR</name>
<dbReference type="Gramene" id="CDF34723">
    <property type="protein sequence ID" value="CDF34723"/>
    <property type="gene ID" value="CHC_T00010113001"/>
</dbReference>
<dbReference type="SMART" id="SM00487">
    <property type="entry name" value="DEXDc"/>
    <property type="match status" value="1"/>
</dbReference>
<keyword evidence="13" id="KW-0396">Initiation factor</keyword>
<dbReference type="GO" id="GO:0003724">
    <property type="term" value="F:RNA helicase activity"/>
    <property type="evidence" value="ECO:0007669"/>
    <property type="project" value="UniProtKB-EC"/>
</dbReference>
<dbReference type="OrthoDB" id="10265785at2759"/>
<feature type="compositionally biased region" description="Basic and acidic residues" evidence="9">
    <location>
        <begin position="1"/>
        <end position="17"/>
    </location>
</feature>
<dbReference type="PhylomeDB" id="R7QAB1"/>
<dbReference type="PROSITE" id="PS51194">
    <property type="entry name" value="HELICASE_CTER"/>
    <property type="match status" value="1"/>
</dbReference>
<dbReference type="EMBL" id="HG001706">
    <property type="protein sequence ID" value="CDF34723.1"/>
    <property type="molecule type" value="Genomic_DNA"/>
</dbReference>
<keyword evidence="5" id="KW-0067">ATP-binding</keyword>
<evidence type="ECO:0000256" key="9">
    <source>
        <dbReference type="SAM" id="MobiDB-lite"/>
    </source>
</evidence>
<dbReference type="SMART" id="SM00490">
    <property type="entry name" value="HELICc"/>
    <property type="match status" value="1"/>
</dbReference>
<evidence type="ECO:0000256" key="1">
    <source>
        <dbReference type="ARBA" id="ARBA00012552"/>
    </source>
</evidence>
<dbReference type="EC" id="3.6.4.13" evidence="1"/>
<dbReference type="InterPro" id="IPR014014">
    <property type="entry name" value="RNA_helicase_DEAD_Q_motif"/>
</dbReference>
<dbReference type="CDD" id="cd18787">
    <property type="entry name" value="SF2_C_DEAD"/>
    <property type="match status" value="1"/>
</dbReference>
<keyword evidence="14" id="KW-1185">Reference proteome</keyword>
<keyword evidence="2" id="KW-0547">Nucleotide-binding</keyword>
<protein>
    <recommendedName>
        <fullName evidence="1">RNA helicase</fullName>
        <ecNumber evidence="1">3.6.4.13</ecNumber>
    </recommendedName>
</protein>
<dbReference type="InterPro" id="IPR001650">
    <property type="entry name" value="Helicase_C-like"/>
</dbReference>
<evidence type="ECO:0000259" key="12">
    <source>
        <dbReference type="PROSITE" id="PS51195"/>
    </source>
</evidence>
<feature type="compositionally biased region" description="Basic residues" evidence="9">
    <location>
        <begin position="32"/>
        <end position="43"/>
    </location>
</feature>
<feature type="region of interest" description="Disordered" evidence="9">
    <location>
        <begin position="1"/>
        <end position="72"/>
    </location>
</feature>
<evidence type="ECO:0000259" key="11">
    <source>
        <dbReference type="PROSITE" id="PS51194"/>
    </source>
</evidence>
<dbReference type="Pfam" id="PF00271">
    <property type="entry name" value="Helicase_C"/>
    <property type="match status" value="1"/>
</dbReference>
<feature type="compositionally biased region" description="Polar residues" evidence="9">
    <location>
        <begin position="60"/>
        <end position="72"/>
    </location>
</feature>
<comment type="catalytic activity">
    <reaction evidence="7">
        <text>ATP + H2O = ADP + phosphate + H(+)</text>
        <dbReference type="Rhea" id="RHEA:13065"/>
        <dbReference type="ChEBI" id="CHEBI:15377"/>
        <dbReference type="ChEBI" id="CHEBI:15378"/>
        <dbReference type="ChEBI" id="CHEBI:30616"/>
        <dbReference type="ChEBI" id="CHEBI:43474"/>
        <dbReference type="ChEBI" id="CHEBI:456216"/>
        <dbReference type="EC" id="3.6.4.13"/>
    </reaction>
</comment>
<dbReference type="AlphaFoldDB" id="R7QAB1"/>
<feature type="domain" description="DEAD-box RNA helicase Q" evidence="12">
    <location>
        <begin position="80"/>
        <end position="108"/>
    </location>
</feature>
<evidence type="ECO:0000256" key="8">
    <source>
        <dbReference type="PROSITE-ProRule" id="PRU00552"/>
    </source>
</evidence>
<evidence type="ECO:0000313" key="13">
    <source>
        <dbReference type="EMBL" id="CDF34723.1"/>
    </source>
</evidence>
<dbReference type="Pfam" id="PF00270">
    <property type="entry name" value="DEAD"/>
    <property type="match status" value="1"/>
</dbReference>
<dbReference type="PROSITE" id="PS51195">
    <property type="entry name" value="Q_MOTIF"/>
    <property type="match status" value="1"/>
</dbReference>
<evidence type="ECO:0000256" key="6">
    <source>
        <dbReference type="ARBA" id="ARBA00022884"/>
    </source>
</evidence>
<evidence type="ECO:0000259" key="10">
    <source>
        <dbReference type="PROSITE" id="PS51192"/>
    </source>
</evidence>
<feature type="domain" description="Helicase ATP-binding" evidence="10">
    <location>
        <begin position="111"/>
        <end position="282"/>
    </location>
</feature>